<reference evidence="1 2" key="1">
    <citation type="submission" date="2014-09" db="EMBL/GenBank/DDBJ databases">
        <authorList>
            <person name="Ellenberger Sabrina"/>
        </authorList>
    </citation>
    <scope>NUCLEOTIDE SEQUENCE [LARGE SCALE GENOMIC DNA]</scope>
    <source>
        <strain evidence="1 2">CBS 412.66</strain>
    </source>
</reference>
<evidence type="ECO:0000313" key="1">
    <source>
        <dbReference type="EMBL" id="CEP15386.1"/>
    </source>
</evidence>
<sequence length="195" mass="22566">MLKKTYNIYSIEQKALFLYLLKFKFLKVKPAAEHLEINARTAQGWVKRMSEDPEWNIYDKLTNKINCPGSQLQEKHKQYLIQFFDERPQATRQDAVEALTADFKGSSLKESQVGTFIKNECKYASPKARNCPETLLKRKVWVEKWSKTDMNYLKNCVFVDECAFDINMRLATARSASSIPAIVTTPSTRAMNHTI</sequence>
<gene>
    <name evidence="1" type="primary">PARPA_09595.1 scaffold 36991</name>
</gene>
<proteinExistence type="predicted"/>
<dbReference type="AlphaFoldDB" id="A0A0B7ND57"/>
<keyword evidence="2" id="KW-1185">Reference proteome</keyword>
<accession>A0A0B7ND57</accession>
<dbReference type="STRING" id="35722.A0A0B7ND57"/>
<dbReference type="EMBL" id="LN732118">
    <property type="protein sequence ID" value="CEP15386.1"/>
    <property type="molecule type" value="Genomic_DNA"/>
</dbReference>
<evidence type="ECO:0000313" key="2">
    <source>
        <dbReference type="Proteomes" id="UP000054107"/>
    </source>
</evidence>
<dbReference type="OrthoDB" id="2283132at2759"/>
<name>A0A0B7ND57_9FUNG</name>
<dbReference type="Proteomes" id="UP000054107">
    <property type="component" value="Unassembled WGS sequence"/>
</dbReference>
<protein>
    <submittedName>
        <fullName evidence="1">Uncharacterized protein</fullName>
    </submittedName>
</protein>
<organism evidence="1 2">
    <name type="scientific">Parasitella parasitica</name>
    <dbReference type="NCBI Taxonomy" id="35722"/>
    <lineage>
        <taxon>Eukaryota</taxon>
        <taxon>Fungi</taxon>
        <taxon>Fungi incertae sedis</taxon>
        <taxon>Mucoromycota</taxon>
        <taxon>Mucoromycotina</taxon>
        <taxon>Mucoromycetes</taxon>
        <taxon>Mucorales</taxon>
        <taxon>Mucorineae</taxon>
        <taxon>Mucoraceae</taxon>
        <taxon>Parasitella</taxon>
    </lineage>
</organism>